<dbReference type="RefSeq" id="WP_358478492.1">
    <property type="nucleotide sequence ID" value="NZ_JBEZAE010000053.1"/>
</dbReference>
<dbReference type="EMBL" id="JBEZAE010000053">
    <property type="protein sequence ID" value="MEU7075967.1"/>
    <property type="molecule type" value="Genomic_DNA"/>
</dbReference>
<comment type="caution">
    <text evidence="2">The sequence shown here is derived from an EMBL/GenBank/DDBJ whole genome shotgun (WGS) entry which is preliminary data.</text>
</comment>
<evidence type="ECO:0000256" key="1">
    <source>
        <dbReference type="SAM" id="MobiDB-lite"/>
    </source>
</evidence>
<dbReference type="Proteomes" id="UP001551329">
    <property type="component" value="Unassembled WGS sequence"/>
</dbReference>
<evidence type="ECO:0000313" key="2">
    <source>
        <dbReference type="EMBL" id="MEU7075967.1"/>
    </source>
</evidence>
<accession>A0ABV3CMI0</accession>
<organism evidence="2 3">
    <name type="scientific">Streptomyces narbonensis</name>
    <dbReference type="NCBI Taxonomy" id="67333"/>
    <lineage>
        <taxon>Bacteria</taxon>
        <taxon>Bacillati</taxon>
        <taxon>Actinomycetota</taxon>
        <taxon>Actinomycetes</taxon>
        <taxon>Kitasatosporales</taxon>
        <taxon>Streptomycetaceae</taxon>
        <taxon>Streptomyces</taxon>
    </lineage>
</organism>
<sequence>MSIVNPASAVSAPEPMDGSRTRTAPDGTGTPQASAPAAPTAPVHPAARALPLDNPGVDVIAVAELRRQAMLDALDPGPRPASAARAGRRGFLSRLKGFYAQELIHDTARDARGNG</sequence>
<protein>
    <submittedName>
        <fullName evidence="2">Uncharacterized protein</fullName>
    </submittedName>
</protein>
<feature type="region of interest" description="Disordered" evidence="1">
    <location>
        <begin position="1"/>
        <end position="52"/>
    </location>
</feature>
<evidence type="ECO:0000313" key="3">
    <source>
        <dbReference type="Proteomes" id="UP001551329"/>
    </source>
</evidence>
<name>A0ABV3CMI0_9ACTN</name>
<keyword evidence="3" id="KW-1185">Reference proteome</keyword>
<proteinExistence type="predicted"/>
<feature type="compositionally biased region" description="Low complexity" evidence="1">
    <location>
        <begin position="31"/>
        <end position="49"/>
    </location>
</feature>
<gene>
    <name evidence="2" type="ORF">AB0A88_38475</name>
</gene>
<reference evidence="2 3" key="1">
    <citation type="submission" date="2024-06" db="EMBL/GenBank/DDBJ databases">
        <title>The Natural Products Discovery Center: Release of the First 8490 Sequenced Strains for Exploring Actinobacteria Biosynthetic Diversity.</title>
        <authorList>
            <person name="Kalkreuter E."/>
            <person name="Kautsar S.A."/>
            <person name="Yang D."/>
            <person name="Bader C.D."/>
            <person name="Teijaro C.N."/>
            <person name="Fluegel L."/>
            <person name="Davis C.M."/>
            <person name="Simpson J.R."/>
            <person name="Lauterbach L."/>
            <person name="Steele A.D."/>
            <person name="Gui C."/>
            <person name="Meng S."/>
            <person name="Li G."/>
            <person name="Viehrig K."/>
            <person name="Ye F."/>
            <person name="Su P."/>
            <person name="Kiefer A.F."/>
            <person name="Nichols A."/>
            <person name="Cepeda A.J."/>
            <person name="Yan W."/>
            <person name="Fan B."/>
            <person name="Jiang Y."/>
            <person name="Adhikari A."/>
            <person name="Zheng C.-J."/>
            <person name="Schuster L."/>
            <person name="Cowan T.M."/>
            <person name="Smanski M.J."/>
            <person name="Chevrette M.G."/>
            <person name="De Carvalho L.P.S."/>
            <person name="Shen B."/>
        </authorList>
    </citation>
    <scope>NUCLEOTIDE SEQUENCE [LARGE SCALE GENOMIC DNA]</scope>
    <source>
        <strain evidence="2 3">NPDC045974</strain>
    </source>
</reference>